<dbReference type="Gene3D" id="1.20.1540.10">
    <property type="entry name" value="Rhomboid-like"/>
    <property type="match status" value="1"/>
</dbReference>
<proteinExistence type="predicted"/>
<evidence type="ECO:0000256" key="3">
    <source>
        <dbReference type="ARBA" id="ARBA00022989"/>
    </source>
</evidence>
<evidence type="ECO:0000313" key="6">
    <source>
        <dbReference type="EMBL" id="ATC64210.1"/>
    </source>
</evidence>
<dbReference type="EMBL" id="CP023344">
    <property type="protein sequence ID" value="ATC64210.1"/>
    <property type="molecule type" value="Genomic_DNA"/>
</dbReference>
<dbReference type="SUPFAM" id="SSF144091">
    <property type="entry name" value="Rhomboid-like"/>
    <property type="match status" value="1"/>
</dbReference>
<dbReference type="RefSeq" id="WP_096055842.1">
    <property type="nucleotide sequence ID" value="NZ_CP023344.1"/>
</dbReference>
<feature type="transmembrane region" description="Helical" evidence="5">
    <location>
        <begin position="21"/>
        <end position="39"/>
    </location>
</feature>
<evidence type="ECO:0000313" key="7">
    <source>
        <dbReference type="Proteomes" id="UP000217265"/>
    </source>
</evidence>
<keyword evidence="7" id="KW-1185">Reference proteome</keyword>
<sequence>MSLLQRLERRLEPFAITNLTLFIVIGQVFVLLTSMMNLIDVNLLTLVPALVQAGEWWRLFTFVFIPPASGYLFIAFALYLLYLYGSALEHFWGPLRYNLFLLTGWALTVGLSFITPYSIATNIFIGGAVFLAFAWVHPNFELLLFFVLPVKIKWLALLAWAGYAFQFFSGGLSAKLAVAAAVGNFLIFFGADLLRALRQQGRRNPAASLRRDDEKASATDARHTCSVCNRTDRTNPELDFRYASDDRCYCTDHLPSRQPTATSDKAAS</sequence>
<organism evidence="6 7">
    <name type="scientific">Nibricoccus aquaticus</name>
    <dbReference type="NCBI Taxonomy" id="2576891"/>
    <lineage>
        <taxon>Bacteria</taxon>
        <taxon>Pseudomonadati</taxon>
        <taxon>Verrucomicrobiota</taxon>
        <taxon>Opitutia</taxon>
        <taxon>Opitutales</taxon>
        <taxon>Opitutaceae</taxon>
        <taxon>Nibricoccus</taxon>
    </lineage>
</organism>
<evidence type="ECO:0008006" key="8">
    <source>
        <dbReference type="Google" id="ProtNLM"/>
    </source>
</evidence>
<evidence type="ECO:0000256" key="5">
    <source>
        <dbReference type="SAM" id="Phobius"/>
    </source>
</evidence>
<evidence type="ECO:0000256" key="4">
    <source>
        <dbReference type="ARBA" id="ARBA00023136"/>
    </source>
</evidence>
<gene>
    <name evidence="6" type="ORF">CMV30_09715</name>
</gene>
<dbReference type="GO" id="GO:0016020">
    <property type="term" value="C:membrane"/>
    <property type="evidence" value="ECO:0007669"/>
    <property type="project" value="UniProtKB-SubCell"/>
</dbReference>
<name>A0A290QAI8_9BACT</name>
<feature type="transmembrane region" description="Helical" evidence="5">
    <location>
        <begin position="95"/>
        <end position="113"/>
    </location>
</feature>
<evidence type="ECO:0000256" key="1">
    <source>
        <dbReference type="ARBA" id="ARBA00004141"/>
    </source>
</evidence>
<keyword evidence="4 5" id="KW-0472">Membrane</keyword>
<dbReference type="InterPro" id="IPR035952">
    <property type="entry name" value="Rhomboid-like_sf"/>
</dbReference>
<protein>
    <recommendedName>
        <fullName evidence="8">Peptidase S54 rhomboid domain-containing protein</fullName>
    </recommendedName>
</protein>
<keyword evidence="2 5" id="KW-0812">Transmembrane</keyword>
<feature type="transmembrane region" description="Helical" evidence="5">
    <location>
        <begin position="176"/>
        <end position="194"/>
    </location>
</feature>
<dbReference type="AlphaFoldDB" id="A0A290QAI8"/>
<accession>A0A290QAI8</accession>
<evidence type="ECO:0000256" key="2">
    <source>
        <dbReference type="ARBA" id="ARBA00022692"/>
    </source>
</evidence>
<dbReference type="KEGG" id="vbh:CMV30_09715"/>
<feature type="transmembrane region" description="Helical" evidence="5">
    <location>
        <begin position="119"/>
        <end position="136"/>
    </location>
</feature>
<feature type="transmembrane region" description="Helical" evidence="5">
    <location>
        <begin position="143"/>
        <end position="164"/>
    </location>
</feature>
<comment type="subcellular location">
    <subcellularLocation>
        <location evidence="1">Membrane</location>
        <topology evidence="1">Multi-pass membrane protein</topology>
    </subcellularLocation>
</comment>
<dbReference type="Proteomes" id="UP000217265">
    <property type="component" value="Chromosome"/>
</dbReference>
<dbReference type="OrthoDB" id="9778756at2"/>
<reference evidence="6 7" key="1">
    <citation type="submission" date="2017-09" db="EMBL/GenBank/DDBJ databases">
        <title>Complete genome sequence of Verrucomicrobial strain HZ-65, isolated from freshwater.</title>
        <authorList>
            <person name="Choi A."/>
        </authorList>
    </citation>
    <scope>NUCLEOTIDE SEQUENCE [LARGE SCALE GENOMIC DNA]</scope>
    <source>
        <strain evidence="6 7">HZ-65</strain>
    </source>
</reference>
<keyword evidence="3 5" id="KW-1133">Transmembrane helix</keyword>
<feature type="transmembrane region" description="Helical" evidence="5">
    <location>
        <begin position="59"/>
        <end position="83"/>
    </location>
</feature>